<feature type="compositionally biased region" description="Polar residues" evidence="1">
    <location>
        <begin position="24"/>
        <end position="33"/>
    </location>
</feature>
<dbReference type="Proteomes" id="UP001597218">
    <property type="component" value="Unassembled WGS sequence"/>
</dbReference>
<dbReference type="PROSITE" id="PS51257">
    <property type="entry name" value="PROKAR_LIPOPROTEIN"/>
    <property type="match status" value="1"/>
</dbReference>
<name>A0ABW4SIN8_9BACL</name>
<feature type="chain" id="PRO_5047344625" description="Lipoprotein" evidence="2">
    <location>
        <begin position="25"/>
        <end position="156"/>
    </location>
</feature>
<dbReference type="EMBL" id="JBHUGI010000032">
    <property type="protein sequence ID" value="MFD1928875.1"/>
    <property type="molecule type" value="Genomic_DNA"/>
</dbReference>
<gene>
    <name evidence="3" type="ORF">ACFSFY_12610</name>
</gene>
<organism evidence="3 4">
    <name type="scientific">Sporosarcina siberiensis</name>
    <dbReference type="NCBI Taxonomy" id="1365606"/>
    <lineage>
        <taxon>Bacteria</taxon>
        <taxon>Bacillati</taxon>
        <taxon>Bacillota</taxon>
        <taxon>Bacilli</taxon>
        <taxon>Bacillales</taxon>
        <taxon>Caryophanaceae</taxon>
        <taxon>Sporosarcina</taxon>
    </lineage>
</organism>
<evidence type="ECO:0000313" key="3">
    <source>
        <dbReference type="EMBL" id="MFD1928875.1"/>
    </source>
</evidence>
<evidence type="ECO:0008006" key="5">
    <source>
        <dbReference type="Google" id="ProtNLM"/>
    </source>
</evidence>
<feature type="region of interest" description="Disordered" evidence="1">
    <location>
        <begin position="24"/>
        <end position="56"/>
    </location>
</feature>
<evidence type="ECO:0000256" key="1">
    <source>
        <dbReference type="SAM" id="MobiDB-lite"/>
    </source>
</evidence>
<keyword evidence="4" id="KW-1185">Reference proteome</keyword>
<keyword evidence="2" id="KW-0732">Signal</keyword>
<dbReference type="RefSeq" id="WP_381538539.1">
    <property type="nucleotide sequence ID" value="NZ_JBHUGI010000032.1"/>
</dbReference>
<evidence type="ECO:0000313" key="4">
    <source>
        <dbReference type="Proteomes" id="UP001597218"/>
    </source>
</evidence>
<reference evidence="4" key="1">
    <citation type="journal article" date="2019" name="Int. J. Syst. Evol. Microbiol.">
        <title>The Global Catalogue of Microorganisms (GCM) 10K type strain sequencing project: providing services to taxonomists for standard genome sequencing and annotation.</title>
        <authorList>
            <consortium name="The Broad Institute Genomics Platform"/>
            <consortium name="The Broad Institute Genome Sequencing Center for Infectious Disease"/>
            <person name="Wu L."/>
            <person name="Ma J."/>
        </authorList>
    </citation>
    <scope>NUCLEOTIDE SEQUENCE [LARGE SCALE GENOMIC DNA]</scope>
    <source>
        <strain evidence="4">CGMCC 4.7177</strain>
    </source>
</reference>
<protein>
    <recommendedName>
        <fullName evidence="5">Lipoprotein</fullName>
    </recommendedName>
</protein>
<proteinExistence type="predicted"/>
<evidence type="ECO:0000256" key="2">
    <source>
        <dbReference type="SAM" id="SignalP"/>
    </source>
</evidence>
<accession>A0ABW4SIN8</accession>
<comment type="caution">
    <text evidence="3">The sequence shown here is derived from an EMBL/GenBank/DDBJ whole genome shotgun (WGS) entry which is preliminary data.</text>
</comment>
<sequence>MNSLKSIVGLLALLLLLSACVSSPKDNGDQSDQTVDKDDEVSEVDKENSGEEADAQELVLDDFPEDVYIPLNATLTKSIVTDENSIMLTYEVPGKMVDDQDNYKNFLTDKGYTMNEINMSDQMIVFQGTKIGDHFLYYSLVGQEDTSYTLKIEYGK</sequence>
<feature type="signal peptide" evidence="2">
    <location>
        <begin position="1"/>
        <end position="24"/>
    </location>
</feature>